<protein>
    <submittedName>
        <fullName evidence="1">Uncharacterized protein</fullName>
    </submittedName>
</protein>
<name>A0AAV9A3P9_ACOGR</name>
<evidence type="ECO:0000313" key="1">
    <source>
        <dbReference type="EMBL" id="KAK1258827.1"/>
    </source>
</evidence>
<dbReference type="EMBL" id="JAUJYN010000013">
    <property type="protein sequence ID" value="KAK1258827.1"/>
    <property type="molecule type" value="Genomic_DNA"/>
</dbReference>
<proteinExistence type="predicted"/>
<dbReference type="AlphaFoldDB" id="A0AAV9A3P9"/>
<comment type="caution">
    <text evidence="1">The sequence shown here is derived from an EMBL/GenBank/DDBJ whole genome shotgun (WGS) entry which is preliminary data.</text>
</comment>
<gene>
    <name evidence="1" type="ORF">QJS04_geneDACA024060</name>
</gene>
<evidence type="ECO:0000313" key="2">
    <source>
        <dbReference type="Proteomes" id="UP001179952"/>
    </source>
</evidence>
<accession>A0AAV9A3P9</accession>
<reference evidence="1" key="2">
    <citation type="submission" date="2023-06" db="EMBL/GenBank/DDBJ databases">
        <authorList>
            <person name="Ma L."/>
            <person name="Liu K.-W."/>
            <person name="Li Z."/>
            <person name="Hsiao Y.-Y."/>
            <person name="Qi Y."/>
            <person name="Fu T."/>
            <person name="Tang G."/>
            <person name="Zhang D."/>
            <person name="Sun W.-H."/>
            <person name="Liu D.-K."/>
            <person name="Li Y."/>
            <person name="Chen G.-Z."/>
            <person name="Liu X.-D."/>
            <person name="Liao X.-Y."/>
            <person name="Jiang Y.-T."/>
            <person name="Yu X."/>
            <person name="Hao Y."/>
            <person name="Huang J."/>
            <person name="Zhao X.-W."/>
            <person name="Ke S."/>
            <person name="Chen Y.-Y."/>
            <person name="Wu W.-L."/>
            <person name="Hsu J.-L."/>
            <person name="Lin Y.-F."/>
            <person name="Huang M.-D."/>
            <person name="Li C.-Y."/>
            <person name="Huang L."/>
            <person name="Wang Z.-W."/>
            <person name="Zhao X."/>
            <person name="Zhong W.-Y."/>
            <person name="Peng D.-H."/>
            <person name="Ahmad S."/>
            <person name="Lan S."/>
            <person name="Zhang J.-S."/>
            <person name="Tsai W.-C."/>
            <person name="Van De Peer Y."/>
            <person name="Liu Z.-J."/>
        </authorList>
    </citation>
    <scope>NUCLEOTIDE SEQUENCE</scope>
    <source>
        <strain evidence="1">SCP</strain>
        <tissue evidence="1">Leaves</tissue>
    </source>
</reference>
<keyword evidence="2" id="KW-1185">Reference proteome</keyword>
<sequence length="95" mass="11261">MEDKDFRMQLTNYSIAHSFDFEYVKNDKVRAWHGKEVACKDLHGDESLSFDNLRWYADAVMATNLGSYVELECTPYDHRFRRFFVCFGAYSLVLK</sequence>
<reference evidence="1" key="1">
    <citation type="journal article" date="2023" name="Nat. Commun.">
        <title>Diploid and tetraploid genomes of Acorus and the evolution of monocots.</title>
        <authorList>
            <person name="Ma L."/>
            <person name="Liu K.W."/>
            <person name="Li Z."/>
            <person name="Hsiao Y.Y."/>
            <person name="Qi Y."/>
            <person name="Fu T."/>
            <person name="Tang G.D."/>
            <person name="Zhang D."/>
            <person name="Sun W.H."/>
            <person name="Liu D.K."/>
            <person name="Li Y."/>
            <person name="Chen G.Z."/>
            <person name="Liu X.D."/>
            <person name="Liao X.Y."/>
            <person name="Jiang Y.T."/>
            <person name="Yu X."/>
            <person name="Hao Y."/>
            <person name="Huang J."/>
            <person name="Zhao X.W."/>
            <person name="Ke S."/>
            <person name="Chen Y.Y."/>
            <person name="Wu W.L."/>
            <person name="Hsu J.L."/>
            <person name="Lin Y.F."/>
            <person name="Huang M.D."/>
            <person name="Li C.Y."/>
            <person name="Huang L."/>
            <person name="Wang Z.W."/>
            <person name="Zhao X."/>
            <person name="Zhong W.Y."/>
            <person name="Peng D.H."/>
            <person name="Ahmad S."/>
            <person name="Lan S."/>
            <person name="Zhang J.S."/>
            <person name="Tsai W.C."/>
            <person name="Van de Peer Y."/>
            <person name="Liu Z.J."/>
        </authorList>
    </citation>
    <scope>NUCLEOTIDE SEQUENCE</scope>
    <source>
        <strain evidence="1">SCP</strain>
    </source>
</reference>
<organism evidence="1 2">
    <name type="scientific">Acorus gramineus</name>
    <name type="common">Dwarf sweet flag</name>
    <dbReference type="NCBI Taxonomy" id="55184"/>
    <lineage>
        <taxon>Eukaryota</taxon>
        <taxon>Viridiplantae</taxon>
        <taxon>Streptophyta</taxon>
        <taxon>Embryophyta</taxon>
        <taxon>Tracheophyta</taxon>
        <taxon>Spermatophyta</taxon>
        <taxon>Magnoliopsida</taxon>
        <taxon>Liliopsida</taxon>
        <taxon>Acoraceae</taxon>
        <taxon>Acorus</taxon>
    </lineage>
</organism>
<dbReference type="Proteomes" id="UP001179952">
    <property type="component" value="Unassembled WGS sequence"/>
</dbReference>